<comment type="caution">
    <text evidence="1">The sequence shown here is derived from an EMBL/GenBank/DDBJ whole genome shotgun (WGS) entry which is preliminary data.</text>
</comment>
<evidence type="ECO:0008006" key="3">
    <source>
        <dbReference type="Google" id="ProtNLM"/>
    </source>
</evidence>
<dbReference type="Proteomes" id="UP000177376">
    <property type="component" value="Unassembled WGS sequence"/>
</dbReference>
<protein>
    <recommendedName>
        <fullName evidence="3">Lactamase</fullName>
    </recommendedName>
</protein>
<evidence type="ECO:0000313" key="2">
    <source>
        <dbReference type="Proteomes" id="UP000177376"/>
    </source>
</evidence>
<sequence length="214" mass="23947">MQIQWLGQSCFKIQAKNNGQEITIVTDPYGDDIGLRPLKLQADIVTVSHDHHDHNNLDAIKGDSFIVHMPGEYETRGVFIYGIPAFHDNKEGQEKGNITMFKINTEDLTLAHLSDLGHELNDEQLDKLGNVDILLIPVGGNYTIDAKKAVEIVSTIEPRIVIPMHYQIPGLKSKLDSVEAFVKESGLPSEKMDKLKISKKDLLQEETKIVILNP</sequence>
<name>A0A1G1YL70_9BACT</name>
<reference evidence="1 2" key="1">
    <citation type="journal article" date="2016" name="Nat. Commun.">
        <title>Thousands of microbial genomes shed light on interconnected biogeochemical processes in an aquifer system.</title>
        <authorList>
            <person name="Anantharaman K."/>
            <person name="Brown C.T."/>
            <person name="Hug L.A."/>
            <person name="Sharon I."/>
            <person name="Castelle C.J."/>
            <person name="Probst A.J."/>
            <person name="Thomas B.C."/>
            <person name="Singh A."/>
            <person name="Wilkins M.J."/>
            <person name="Karaoz U."/>
            <person name="Brodie E.L."/>
            <person name="Williams K.H."/>
            <person name="Hubbard S.S."/>
            <person name="Banfield J.F."/>
        </authorList>
    </citation>
    <scope>NUCLEOTIDE SEQUENCE [LARGE SCALE GENOMIC DNA]</scope>
</reference>
<dbReference type="Pfam" id="PF13483">
    <property type="entry name" value="Lactamase_B_3"/>
    <property type="match status" value="1"/>
</dbReference>
<dbReference type="EMBL" id="MHIM01000008">
    <property type="protein sequence ID" value="OGY53014.1"/>
    <property type="molecule type" value="Genomic_DNA"/>
</dbReference>
<dbReference type="SUPFAM" id="SSF56281">
    <property type="entry name" value="Metallo-hydrolase/oxidoreductase"/>
    <property type="match status" value="1"/>
</dbReference>
<proteinExistence type="predicted"/>
<dbReference type="PANTHER" id="PTHR39189:SF1">
    <property type="entry name" value="UPF0173 METAL-DEPENDENT HYDROLASE YTKL"/>
    <property type="match status" value="1"/>
</dbReference>
<dbReference type="Gene3D" id="3.60.15.10">
    <property type="entry name" value="Ribonuclease Z/Hydroxyacylglutathione hydrolase-like"/>
    <property type="match status" value="1"/>
</dbReference>
<accession>A0A1G1YL70</accession>
<dbReference type="AlphaFoldDB" id="A0A1G1YL70"/>
<organism evidence="1 2">
    <name type="scientific">Candidatus Buchananbacteria bacterium RIFCSPLOWO2_01_FULL_39_33</name>
    <dbReference type="NCBI Taxonomy" id="1797543"/>
    <lineage>
        <taxon>Bacteria</taxon>
        <taxon>Candidatus Buchananiibacteriota</taxon>
    </lineage>
</organism>
<gene>
    <name evidence="1" type="ORF">A3A02_04865</name>
</gene>
<dbReference type="InterPro" id="IPR036866">
    <property type="entry name" value="RibonucZ/Hydroxyglut_hydro"/>
</dbReference>
<evidence type="ECO:0000313" key="1">
    <source>
        <dbReference type="EMBL" id="OGY53014.1"/>
    </source>
</evidence>
<dbReference type="PANTHER" id="PTHR39189">
    <property type="entry name" value="UPF0173 METAL-DEPENDENT HYDROLASE YTKL"/>
    <property type="match status" value="1"/>
</dbReference>